<reference evidence="2" key="1">
    <citation type="submission" date="2022-12" db="EMBL/GenBank/DDBJ databases">
        <authorList>
            <person name="Deng Y."/>
            <person name="Zhang Y.-Q."/>
        </authorList>
    </citation>
    <scope>NUCLEOTIDE SEQUENCE</scope>
    <source>
        <strain evidence="2">CPCC 205372</strain>
    </source>
</reference>
<proteinExistence type="predicted"/>
<evidence type="ECO:0000313" key="3">
    <source>
        <dbReference type="Proteomes" id="UP001142153"/>
    </source>
</evidence>
<dbReference type="EMBL" id="JAPZPY010000001">
    <property type="protein sequence ID" value="MCZ8377649.1"/>
    <property type="molecule type" value="Genomic_DNA"/>
</dbReference>
<sequence length="492" mass="52267">MDDVPVWAWEHDGKGRIQLGTLSLFAGRPGAGKSTAARWFAAECSRGTLPGCWQGKPQNVAYIAAEESDRFIVKPGLRAAHADLDRILLPRVEVDGRSACPVSKVDTEELTKAFIAAEVTVVIIDPLLSTIPGNVDLHRNNEVRTYLEPWAKMADAIGGVVVAVVHLTKSPHGDIVAAINGSSAFGEVPRSVFGFAKEVDSEGDRVMSQAKNSAGGEDLALSYVIEAAKVTTDSGKTGEVGRFVITGNSDRTAGDILEDETTGPCAEAKMWLVDYLKDRRVRSSDVKRDGRAAGFSQSSIERAAKKLHVRSEAEGFPRVTFWSLPDQSHRQLAHGEAAGAAEVTDANGETENLATSVMSVTSGTSLRGYSDAPVGGVRQSEGSRSDIRSEAVVTAGAVPDLRPDPSSSPQSSAEGATQPDKLETETKAAWEDLLGALGINGDNVNLAASTVADARDNELSGLEDCWGCRKFGVDGCGIHSPHMKRLKTMTSR</sequence>
<dbReference type="SUPFAM" id="SSF52540">
    <property type="entry name" value="P-loop containing nucleoside triphosphate hydrolases"/>
    <property type="match status" value="1"/>
</dbReference>
<accession>A0ABT4PMG0</accession>
<gene>
    <name evidence="2" type="ORF">O6P37_02110</name>
</gene>
<feature type="region of interest" description="Disordered" evidence="1">
    <location>
        <begin position="364"/>
        <end position="422"/>
    </location>
</feature>
<feature type="compositionally biased region" description="Polar residues" evidence="1">
    <location>
        <begin position="405"/>
        <end position="415"/>
    </location>
</feature>
<protein>
    <submittedName>
        <fullName evidence="2">AAA family ATPase</fullName>
    </submittedName>
</protein>
<keyword evidence="3" id="KW-1185">Reference proteome</keyword>
<comment type="caution">
    <text evidence="2">The sequence shown here is derived from an EMBL/GenBank/DDBJ whole genome shotgun (WGS) entry which is preliminary data.</text>
</comment>
<dbReference type="Proteomes" id="UP001142153">
    <property type="component" value="Unassembled WGS sequence"/>
</dbReference>
<evidence type="ECO:0000256" key="1">
    <source>
        <dbReference type="SAM" id="MobiDB-lite"/>
    </source>
</evidence>
<dbReference type="RefSeq" id="WP_269892510.1">
    <property type="nucleotide sequence ID" value="NZ_JAPZPY010000001.1"/>
</dbReference>
<evidence type="ECO:0000313" key="2">
    <source>
        <dbReference type="EMBL" id="MCZ8377649.1"/>
    </source>
</evidence>
<dbReference type="Pfam" id="PF13481">
    <property type="entry name" value="AAA_25"/>
    <property type="match status" value="1"/>
</dbReference>
<name>A0ABT4PMG0_9MYCO</name>
<organism evidence="2 3">
    <name type="scientific">Mycobacterium hippophais</name>
    <dbReference type="NCBI Taxonomy" id="3016340"/>
    <lineage>
        <taxon>Bacteria</taxon>
        <taxon>Bacillati</taxon>
        <taxon>Actinomycetota</taxon>
        <taxon>Actinomycetes</taxon>
        <taxon>Mycobacteriales</taxon>
        <taxon>Mycobacteriaceae</taxon>
        <taxon>Mycobacterium</taxon>
    </lineage>
</organism>
<dbReference type="Gene3D" id="3.40.50.300">
    <property type="entry name" value="P-loop containing nucleotide triphosphate hydrolases"/>
    <property type="match status" value="1"/>
</dbReference>
<dbReference type="InterPro" id="IPR027417">
    <property type="entry name" value="P-loop_NTPase"/>
</dbReference>